<feature type="signal peptide" evidence="2">
    <location>
        <begin position="1"/>
        <end position="18"/>
    </location>
</feature>
<dbReference type="EMBL" id="CAJNYV010001363">
    <property type="protein sequence ID" value="CAF3416468.1"/>
    <property type="molecule type" value="Genomic_DNA"/>
</dbReference>
<dbReference type="Proteomes" id="UP000663865">
    <property type="component" value="Unassembled WGS sequence"/>
</dbReference>
<feature type="chain" id="PRO_5036238289" evidence="2">
    <location>
        <begin position="19"/>
        <end position="330"/>
    </location>
</feature>
<comment type="caution">
    <text evidence="4">The sequence shown here is derived from an EMBL/GenBank/DDBJ whole genome shotgun (WGS) entry which is preliminary data.</text>
</comment>
<evidence type="ECO:0000313" key="3">
    <source>
        <dbReference type="EMBL" id="CAF3416468.1"/>
    </source>
</evidence>
<gene>
    <name evidence="3" type="ORF">KIK155_LOCUS9519</name>
    <name evidence="4" type="ORF">TOA249_LOCUS23380</name>
</gene>
<evidence type="ECO:0000256" key="1">
    <source>
        <dbReference type="SAM" id="Phobius"/>
    </source>
</evidence>
<dbReference type="EMBL" id="CAJOBS010002238">
    <property type="protein sequence ID" value="CAF4801352.1"/>
    <property type="molecule type" value="Genomic_DNA"/>
</dbReference>
<evidence type="ECO:0000256" key="2">
    <source>
        <dbReference type="SAM" id="SignalP"/>
    </source>
</evidence>
<keyword evidence="1" id="KW-1133">Transmembrane helix</keyword>
<evidence type="ECO:0000313" key="5">
    <source>
        <dbReference type="Proteomes" id="UP000663838"/>
    </source>
</evidence>
<keyword evidence="2" id="KW-0732">Signal</keyword>
<name>A0A821PB37_9BILA</name>
<feature type="transmembrane region" description="Helical" evidence="1">
    <location>
        <begin position="287"/>
        <end position="309"/>
    </location>
</feature>
<reference evidence="4" key="1">
    <citation type="submission" date="2021-02" db="EMBL/GenBank/DDBJ databases">
        <authorList>
            <person name="Nowell W R."/>
        </authorList>
    </citation>
    <scope>NUCLEOTIDE SEQUENCE</scope>
</reference>
<organism evidence="4 5">
    <name type="scientific">Rotaria socialis</name>
    <dbReference type="NCBI Taxonomy" id="392032"/>
    <lineage>
        <taxon>Eukaryota</taxon>
        <taxon>Metazoa</taxon>
        <taxon>Spiralia</taxon>
        <taxon>Gnathifera</taxon>
        <taxon>Rotifera</taxon>
        <taxon>Eurotatoria</taxon>
        <taxon>Bdelloidea</taxon>
        <taxon>Philodinida</taxon>
        <taxon>Philodinidae</taxon>
        <taxon>Rotaria</taxon>
    </lineage>
</organism>
<accession>A0A821PB37</accession>
<evidence type="ECO:0000313" key="4">
    <source>
        <dbReference type="EMBL" id="CAF4801352.1"/>
    </source>
</evidence>
<proteinExistence type="predicted"/>
<dbReference type="AlphaFoldDB" id="A0A821PB37"/>
<sequence length="330" mass="37385">MISKTIFSLCMLVSMSMASKSPPFKVDKDYLAQWISRRIHFNGNSSTSRRSADDIPCIFDCEIWLPFGSPFTIPPTCTRTEFSPMCAVNVITYHSAKQFFVFFGTSHLENQNDTRITKVLERQTSLRFDDGGASNTGAWICNCRDESNCQIACLQEEFLNKAFLEKDMALYSQLAKLLYNNQTSSSVQQCFTDSSNLRNCLNGVCSYTWIDVPLIQSFTCDPSTRFVSVSYIQYRVLPPIPVSRLKNVFDFKCNLNKCNSPSNVAAVRRAIEASGDMNNNSTPNHRLSIMSLFSLMILLSLLLSLVSALRRDDDEFFFINNHTKVSYSCL</sequence>
<dbReference type="Proteomes" id="UP000663838">
    <property type="component" value="Unassembled WGS sequence"/>
</dbReference>
<protein>
    <submittedName>
        <fullName evidence="4">Uncharacterized protein</fullName>
    </submittedName>
</protein>
<keyword evidence="1" id="KW-0812">Transmembrane</keyword>
<keyword evidence="1" id="KW-0472">Membrane</keyword>